<dbReference type="Gene3D" id="3.30.1330.80">
    <property type="entry name" value="Hypothetical protein, similar to alpha- acetolactate decarboxylase, domain 2"/>
    <property type="match status" value="1"/>
</dbReference>
<dbReference type="Pfam" id="PF03479">
    <property type="entry name" value="PCC"/>
    <property type="match status" value="1"/>
</dbReference>
<gene>
    <name evidence="7" type="ORF">CCACVL1_29952</name>
</gene>
<feature type="domain" description="PPC" evidence="6">
    <location>
        <begin position="103"/>
        <end position="255"/>
    </location>
</feature>
<dbReference type="PANTHER" id="PTHR31100">
    <property type="entry name" value="AT-HOOK MOTIF NUCLEAR-LOCALIZED PROTEIN 15"/>
    <property type="match status" value="1"/>
</dbReference>
<feature type="compositionally biased region" description="Basic residues" evidence="5">
    <location>
        <begin position="58"/>
        <end position="67"/>
    </location>
</feature>
<feature type="region of interest" description="Disordered" evidence="5">
    <location>
        <begin position="248"/>
        <end position="281"/>
    </location>
</feature>
<name>A0A1R3FZH5_COCAP</name>
<evidence type="ECO:0000256" key="5">
    <source>
        <dbReference type="SAM" id="MobiDB-lite"/>
    </source>
</evidence>
<dbReference type="STRING" id="210143.A0A1R3FZH5"/>
<dbReference type="OMA" id="NCQIPPD"/>
<comment type="caution">
    <text evidence="7">The sequence shown here is derived from an EMBL/GenBank/DDBJ whole genome shotgun (WGS) entry which is preliminary data.</text>
</comment>
<dbReference type="GO" id="GO:0005634">
    <property type="term" value="C:nucleus"/>
    <property type="evidence" value="ECO:0007669"/>
    <property type="project" value="TreeGrafter"/>
</dbReference>
<evidence type="ECO:0000313" key="7">
    <source>
        <dbReference type="EMBL" id="OMO51176.1"/>
    </source>
</evidence>
<dbReference type="OrthoDB" id="1911285at2759"/>
<evidence type="ECO:0000256" key="2">
    <source>
        <dbReference type="ARBA" id="ARBA00023125"/>
    </source>
</evidence>
<reference evidence="7 8" key="1">
    <citation type="submission" date="2013-09" db="EMBL/GenBank/DDBJ databases">
        <title>Corchorus capsularis genome sequencing.</title>
        <authorList>
            <person name="Alam M."/>
            <person name="Haque M.S."/>
            <person name="Islam M.S."/>
            <person name="Emdad E.M."/>
            <person name="Islam M.M."/>
            <person name="Ahmed B."/>
            <person name="Halim A."/>
            <person name="Hossen Q.M.M."/>
            <person name="Hossain M.Z."/>
            <person name="Ahmed R."/>
            <person name="Khan M.M."/>
            <person name="Islam R."/>
            <person name="Rashid M.M."/>
            <person name="Khan S.A."/>
            <person name="Rahman M.S."/>
            <person name="Alam M."/>
        </authorList>
    </citation>
    <scope>NUCLEOTIDE SEQUENCE [LARGE SCALE GENOMIC DNA]</scope>
    <source>
        <strain evidence="8">cv. CVL-1</strain>
        <tissue evidence="7">Whole seedling</tissue>
    </source>
</reference>
<sequence length="324" mass="33102">MADYSGAISLSQAHTSDDDSSEHSPRSHAALSTAGSGGGGGSSKSKTPTSKIMSLDHHHLHHHHHHQSQTPSSSDNSARKPRGRPPGSKNRPKPPIVITRDSDSVMKPVILEISAGSDVIDTIINFARRSHVGVTVISATGTVSNVTLRHPISHAPAISLHGPFGLLCLSGSFLASGILPSSNKTPQSSTSPSPSAFSCTFGITLAGAQGQVFGGIVGGKVMAATQVIVVAATFINPAFHRLPCEADNSEEHHHHQETKPCIHSNVGSNGGGGGGGGGAAGVGATESCSSTGMSMSVYGVSSPTPLNCQISPDVLPWGSSSRPY</sequence>
<feature type="compositionally biased region" description="Basic and acidic residues" evidence="5">
    <location>
        <begin position="249"/>
        <end position="260"/>
    </location>
</feature>
<dbReference type="SUPFAM" id="SSF117856">
    <property type="entry name" value="AF0104/ALDC/Ptd012-like"/>
    <property type="match status" value="1"/>
</dbReference>
<keyword evidence="4" id="KW-0539">Nucleus</keyword>
<dbReference type="Gramene" id="OMO51176">
    <property type="protein sequence ID" value="OMO51176"/>
    <property type="gene ID" value="CCACVL1_29952"/>
</dbReference>
<dbReference type="GO" id="GO:0003680">
    <property type="term" value="F:minor groove of adenine-thymine-rich DNA binding"/>
    <property type="evidence" value="ECO:0007669"/>
    <property type="project" value="InterPro"/>
</dbReference>
<dbReference type="InterPro" id="IPR014476">
    <property type="entry name" value="AHL15-29"/>
</dbReference>
<organism evidence="7 8">
    <name type="scientific">Corchorus capsularis</name>
    <name type="common">Jute</name>
    <dbReference type="NCBI Taxonomy" id="210143"/>
    <lineage>
        <taxon>Eukaryota</taxon>
        <taxon>Viridiplantae</taxon>
        <taxon>Streptophyta</taxon>
        <taxon>Embryophyta</taxon>
        <taxon>Tracheophyta</taxon>
        <taxon>Spermatophyta</taxon>
        <taxon>Magnoliopsida</taxon>
        <taxon>eudicotyledons</taxon>
        <taxon>Gunneridae</taxon>
        <taxon>Pentapetalae</taxon>
        <taxon>rosids</taxon>
        <taxon>malvids</taxon>
        <taxon>Malvales</taxon>
        <taxon>Malvaceae</taxon>
        <taxon>Grewioideae</taxon>
        <taxon>Apeibeae</taxon>
        <taxon>Corchorus</taxon>
    </lineage>
</organism>
<dbReference type="EMBL" id="AWWV01015922">
    <property type="protein sequence ID" value="OMO51176.1"/>
    <property type="molecule type" value="Genomic_DNA"/>
</dbReference>
<dbReference type="PANTHER" id="PTHR31100:SF63">
    <property type="entry name" value="AT-HOOK MOTIF NUCLEAR-LOCALIZED PROTEIN"/>
    <property type="match status" value="1"/>
</dbReference>
<dbReference type="PROSITE" id="PS51742">
    <property type="entry name" value="PPC"/>
    <property type="match status" value="1"/>
</dbReference>
<proteinExistence type="predicted"/>
<keyword evidence="3" id="KW-0804">Transcription</keyword>
<feature type="compositionally biased region" description="Basic and acidic residues" evidence="5">
    <location>
        <begin position="15"/>
        <end position="25"/>
    </location>
</feature>
<evidence type="ECO:0000256" key="4">
    <source>
        <dbReference type="ARBA" id="ARBA00023242"/>
    </source>
</evidence>
<keyword evidence="8" id="KW-1185">Reference proteome</keyword>
<dbReference type="GO" id="GO:0003700">
    <property type="term" value="F:DNA-binding transcription factor activity"/>
    <property type="evidence" value="ECO:0007669"/>
    <property type="project" value="TreeGrafter"/>
</dbReference>
<keyword evidence="1" id="KW-0805">Transcription regulation</keyword>
<dbReference type="Proteomes" id="UP000188268">
    <property type="component" value="Unassembled WGS sequence"/>
</dbReference>
<accession>A0A1R3FZH5</accession>
<dbReference type="InterPro" id="IPR005175">
    <property type="entry name" value="PPC_dom"/>
</dbReference>
<feature type="compositionally biased region" description="Gly residues" evidence="5">
    <location>
        <begin position="268"/>
        <end position="281"/>
    </location>
</feature>
<protein>
    <recommendedName>
        <fullName evidence="6">PPC domain-containing protein</fullName>
    </recommendedName>
</protein>
<dbReference type="CDD" id="cd11378">
    <property type="entry name" value="DUF296"/>
    <property type="match status" value="1"/>
</dbReference>
<evidence type="ECO:0000256" key="3">
    <source>
        <dbReference type="ARBA" id="ARBA00023163"/>
    </source>
</evidence>
<evidence type="ECO:0000313" key="8">
    <source>
        <dbReference type="Proteomes" id="UP000188268"/>
    </source>
</evidence>
<evidence type="ECO:0000259" key="6">
    <source>
        <dbReference type="PROSITE" id="PS51742"/>
    </source>
</evidence>
<feature type="region of interest" description="Disordered" evidence="5">
    <location>
        <begin position="1"/>
        <end position="101"/>
    </location>
</feature>
<evidence type="ECO:0000256" key="1">
    <source>
        <dbReference type="ARBA" id="ARBA00023015"/>
    </source>
</evidence>
<dbReference type="AlphaFoldDB" id="A0A1R3FZH5"/>
<keyword evidence="2" id="KW-0238">DNA-binding</keyword>